<evidence type="ECO:0000259" key="11">
    <source>
        <dbReference type="PROSITE" id="PS51194"/>
    </source>
</evidence>
<dbReference type="EMBL" id="CDQK01000005">
    <property type="protein sequence ID" value="CEP23836.1"/>
    <property type="molecule type" value="Genomic_DNA"/>
</dbReference>
<gene>
    <name evidence="12" type="ORF">BN1211_4501</name>
</gene>
<dbReference type="InterPro" id="IPR000330">
    <property type="entry name" value="SNF2_N"/>
</dbReference>
<evidence type="ECO:0000256" key="1">
    <source>
        <dbReference type="ARBA" id="ARBA00004123"/>
    </source>
</evidence>
<dbReference type="InterPro" id="IPR001650">
    <property type="entry name" value="Helicase_C-like"/>
</dbReference>
<reference evidence="13" key="1">
    <citation type="journal article" date="2015" name="J. Biotechnol.">
        <title>The structure of the Cyberlindnera jadinii genome and its relation to Candida utilis analyzed by the occurrence of single nucleotide polymorphisms.</title>
        <authorList>
            <person name="Rupp O."/>
            <person name="Brinkrolf K."/>
            <person name="Buerth C."/>
            <person name="Kunigo M."/>
            <person name="Schneider J."/>
            <person name="Jaenicke S."/>
            <person name="Goesmann A."/>
            <person name="Puehler A."/>
            <person name="Jaeger K.-E."/>
            <person name="Ernst J.F."/>
        </authorList>
    </citation>
    <scope>NUCLEOTIDE SEQUENCE [LARGE SCALE GENOMIC DNA]</scope>
    <source>
        <strain evidence="13">ATCC 18201 / CBS 1600 / BCRC 20928 / JCM 3617 / NBRC 0987 / NRRL Y-1542</strain>
    </source>
</reference>
<feature type="domain" description="Helicase C-terminal" evidence="11">
    <location>
        <begin position="549"/>
        <end position="712"/>
    </location>
</feature>
<dbReference type="InterPro" id="IPR014001">
    <property type="entry name" value="Helicase_ATP-bd"/>
</dbReference>
<organism evidence="12 13">
    <name type="scientific">Cyberlindnera jadinii (strain ATCC 18201 / CBS 1600 / BCRC 20928 / JCM 3617 / NBRC 0987 / NRRL Y-1542)</name>
    <name type="common">Torula yeast</name>
    <name type="synonym">Candida utilis</name>
    <dbReference type="NCBI Taxonomy" id="983966"/>
    <lineage>
        <taxon>Eukaryota</taxon>
        <taxon>Fungi</taxon>
        <taxon>Dikarya</taxon>
        <taxon>Ascomycota</taxon>
        <taxon>Saccharomycotina</taxon>
        <taxon>Saccharomycetes</taxon>
        <taxon>Phaffomycetales</taxon>
        <taxon>Phaffomycetaceae</taxon>
        <taxon>Cyberlindnera</taxon>
    </lineage>
</organism>
<dbReference type="GO" id="GO:0005634">
    <property type="term" value="C:nucleus"/>
    <property type="evidence" value="ECO:0007669"/>
    <property type="project" value="UniProtKB-SubCell"/>
</dbReference>
<evidence type="ECO:0000256" key="4">
    <source>
        <dbReference type="ARBA" id="ARBA00022801"/>
    </source>
</evidence>
<feature type="region of interest" description="Disordered" evidence="9">
    <location>
        <begin position="77"/>
        <end position="105"/>
    </location>
</feature>
<dbReference type="PROSITE" id="PS51192">
    <property type="entry name" value="HELICASE_ATP_BIND_1"/>
    <property type="match status" value="1"/>
</dbReference>
<evidence type="ECO:0000256" key="2">
    <source>
        <dbReference type="ARBA" id="ARBA00007025"/>
    </source>
</evidence>
<evidence type="ECO:0000256" key="8">
    <source>
        <dbReference type="ARBA" id="ARBA00023242"/>
    </source>
</evidence>
<accession>A0A0H5C6V2</accession>
<dbReference type="FunFam" id="3.40.50.10810:FF:000015">
    <property type="entry name" value="lymphoid-specific helicase isoform X1"/>
    <property type="match status" value="1"/>
</dbReference>
<dbReference type="GO" id="GO:0004386">
    <property type="term" value="F:helicase activity"/>
    <property type="evidence" value="ECO:0007669"/>
    <property type="project" value="UniProtKB-KW"/>
</dbReference>
<dbReference type="InterPro" id="IPR049730">
    <property type="entry name" value="SNF2/RAD54-like_C"/>
</dbReference>
<dbReference type="SMART" id="SM00490">
    <property type="entry name" value="HELICc"/>
    <property type="match status" value="1"/>
</dbReference>
<feature type="domain" description="Helicase ATP-binding" evidence="10">
    <location>
        <begin position="163"/>
        <end position="330"/>
    </location>
</feature>
<dbReference type="AlphaFoldDB" id="A0A0H5C6V2"/>
<keyword evidence="7" id="KW-0175">Coiled coil</keyword>
<keyword evidence="8" id="KW-0539">Nucleus</keyword>
<keyword evidence="4" id="KW-0378">Hydrolase</keyword>
<name>A0A0H5C6V2_CYBJN</name>
<evidence type="ECO:0000256" key="9">
    <source>
        <dbReference type="SAM" id="MobiDB-lite"/>
    </source>
</evidence>
<evidence type="ECO:0000256" key="5">
    <source>
        <dbReference type="ARBA" id="ARBA00022806"/>
    </source>
</evidence>
<dbReference type="Pfam" id="PF00271">
    <property type="entry name" value="Helicase_C"/>
    <property type="match status" value="1"/>
</dbReference>
<dbReference type="Pfam" id="PF00176">
    <property type="entry name" value="SNF2-rel_dom"/>
    <property type="match status" value="1"/>
</dbReference>
<dbReference type="Gene3D" id="3.40.50.10810">
    <property type="entry name" value="Tandem AAA-ATPase domain"/>
    <property type="match status" value="1"/>
</dbReference>
<evidence type="ECO:0000259" key="10">
    <source>
        <dbReference type="PROSITE" id="PS51192"/>
    </source>
</evidence>
<sequence length="788" mass="90971">MTRESELSSSPEAHEDEMVDELIREERLEQKQDEEKYKEFDNLDYTFKLERLQKLVQQSQVFSKIIGDTLLESVLEKKQQQGERSDEVKTNVEEPPRKKARGSSRSKKLVTDYFPVKAKVSEKTVATKDKINKVRESISMAQPALVTGAQMREYQLEGTQWLITLYENGLNGILADEMGLGKTLQCIGLLAFLYEKGVRGPFLITAPLSVVGNWVSELKRFAPSLPVLGYIGLKDDRKALRDEHYSSQNGFNEAIVVTSYETVLRDFEFFNKVDWKFLIVDEGHRLKNINCKLIRELKRLKTQNRLLLTGTPLQNNLNELWSLLNFILPDIFQDLELFQRWFDFSSITELKKDTDDSTKKMIDTKIQETLVQNLHSILKPFLLRRLKKNTLQDLVPKKEFIIYGKLSPDQDKIYKAALMKRLRNEVLKFALRQRVQAEQLAIDQVTVEAFIKEEMDGHGQGRSPKDDDAFWRSIGKEAFVSPKGISKQFKALYDVLHGCVKWVDQKKMNNLMMQLRLICDSPYLFYYPWDDEKDMTLDALLKSSSKLQLLQQLLPRLIEQDHKVLIFCQFTTMIPFVLDFCDLNGFGHCYLEGSMDQLEREQNIKSFTEDPQKQVFILSTRAGGLGLNLVAADSVILLDSDWNPQVDLQAMDRVHRIGQTNPVAVYRFITANTVEEVILAKADSKRKLEKLVISMGKFENLQRLMRQDNSLLGTTEKKREQSDLAAELKSLYEEHKLTGVSASVKDNTLTQEELAVLLDRSDESYNKTPDSYKKFEHVQLFETTSSLE</sequence>
<dbReference type="CDD" id="cd18793">
    <property type="entry name" value="SF2_C_SNF"/>
    <property type="match status" value="1"/>
</dbReference>
<evidence type="ECO:0000256" key="7">
    <source>
        <dbReference type="ARBA" id="ARBA00023054"/>
    </source>
</evidence>
<feature type="region of interest" description="Disordered" evidence="9">
    <location>
        <begin position="1"/>
        <end position="20"/>
    </location>
</feature>
<protein>
    <submittedName>
        <fullName evidence="12">Uncharacterized protein</fullName>
    </submittedName>
</protein>
<evidence type="ECO:0000313" key="12">
    <source>
        <dbReference type="EMBL" id="CEP23836.1"/>
    </source>
</evidence>
<keyword evidence="6" id="KW-0067">ATP-binding</keyword>
<keyword evidence="3" id="KW-0547">Nucleotide-binding</keyword>
<dbReference type="PROSITE" id="PS51194">
    <property type="entry name" value="HELICASE_CTER"/>
    <property type="match status" value="1"/>
</dbReference>
<proteinExistence type="inferred from homology"/>
<keyword evidence="5" id="KW-0347">Helicase</keyword>
<dbReference type="Gene3D" id="3.40.50.300">
    <property type="entry name" value="P-loop containing nucleotide triphosphate hydrolases"/>
    <property type="match status" value="1"/>
</dbReference>
<dbReference type="GO" id="GO:0016787">
    <property type="term" value="F:hydrolase activity"/>
    <property type="evidence" value="ECO:0007669"/>
    <property type="project" value="UniProtKB-KW"/>
</dbReference>
<dbReference type="PANTHER" id="PTHR10799">
    <property type="entry name" value="SNF2/RAD54 HELICASE FAMILY"/>
    <property type="match status" value="1"/>
</dbReference>
<evidence type="ECO:0000256" key="6">
    <source>
        <dbReference type="ARBA" id="ARBA00022840"/>
    </source>
</evidence>
<dbReference type="SMART" id="SM00487">
    <property type="entry name" value="DEXDc"/>
    <property type="match status" value="1"/>
</dbReference>
<comment type="subcellular location">
    <subcellularLocation>
        <location evidence="1">Nucleus</location>
    </subcellularLocation>
</comment>
<dbReference type="SUPFAM" id="SSF52540">
    <property type="entry name" value="P-loop containing nucleoside triphosphate hydrolases"/>
    <property type="match status" value="2"/>
</dbReference>
<dbReference type="GO" id="GO:0005524">
    <property type="term" value="F:ATP binding"/>
    <property type="evidence" value="ECO:0007669"/>
    <property type="project" value="UniProtKB-KW"/>
</dbReference>
<evidence type="ECO:0000256" key="3">
    <source>
        <dbReference type="ARBA" id="ARBA00022741"/>
    </source>
</evidence>
<dbReference type="InterPro" id="IPR027417">
    <property type="entry name" value="P-loop_NTPase"/>
</dbReference>
<feature type="compositionally biased region" description="Basic and acidic residues" evidence="9">
    <location>
        <begin position="77"/>
        <end position="97"/>
    </location>
</feature>
<dbReference type="InterPro" id="IPR038718">
    <property type="entry name" value="SNF2-like_sf"/>
</dbReference>
<comment type="similarity">
    <text evidence="2">Belongs to the SNF2/RAD54 helicase family.</text>
</comment>
<dbReference type="Proteomes" id="UP000038830">
    <property type="component" value="Unassembled WGS sequence"/>
</dbReference>
<evidence type="ECO:0000313" key="13">
    <source>
        <dbReference type="Proteomes" id="UP000038830"/>
    </source>
</evidence>